<protein>
    <submittedName>
        <fullName evidence="2">Uncharacterized protein</fullName>
    </submittedName>
</protein>
<evidence type="ECO:0000256" key="1">
    <source>
        <dbReference type="SAM" id="Coils"/>
    </source>
</evidence>
<gene>
    <name evidence="2" type="ORF">F9B85_00910</name>
</gene>
<proteinExistence type="predicted"/>
<feature type="coiled-coil region" evidence="1">
    <location>
        <begin position="41"/>
        <end position="75"/>
    </location>
</feature>
<comment type="caution">
    <text evidence="2">The sequence shown here is derived from an EMBL/GenBank/DDBJ whole genome shotgun (WGS) entry which is preliminary data.</text>
</comment>
<dbReference type="Gene3D" id="1.20.5.340">
    <property type="match status" value="1"/>
</dbReference>
<reference evidence="2 3" key="1">
    <citation type="submission" date="2019-10" db="EMBL/GenBank/DDBJ databases">
        <title>Whole-genome sequence of the extremophile Heliorestis acidaminivorans DSM 24790.</title>
        <authorList>
            <person name="Kyndt J.A."/>
            <person name="Meyer T.E."/>
        </authorList>
    </citation>
    <scope>NUCLEOTIDE SEQUENCE [LARGE SCALE GENOMIC DNA]</scope>
    <source>
        <strain evidence="2 3">DSM 24790</strain>
    </source>
</reference>
<evidence type="ECO:0000313" key="3">
    <source>
        <dbReference type="Proteomes" id="UP000468766"/>
    </source>
</evidence>
<keyword evidence="3" id="KW-1185">Reference proteome</keyword>
<sequence length="89" mass="10565">MSKEMQEEILRILLEVKDDVIHTKERQYDYRLMLKDLVATLRDLKDEVVSNHKRISELEAQVAEHNERIARLERIVAQQDGLEITTKVH</sequence>
<dbReference type="OrthoDB" id="9880534at2"/>
<evidence type="ECO:0000313" key="2">
    <source>
        <dbReference type="EMBL" id="KAB2954286.1"/>
    </source>
</evidence>
<dbReference type="RefSeq" id="WP_151617732.1">
    <property type="nucleotide sequence ID" value="NZ_WBXO01000001.1"/>
</dbReference>
<keyword evidence="1" id="KW-0175">Coiled coil</keyword>
<name>A0A6I0F039_9FIRM</name>
<dbReference type="EMBL" id="WBXO01000001">
    <property type="protein sequence ID" value="KAB2954286.1"/>
    <property type="molecule type" value="Genomic_DNA"/>
</dbReference>
<dbReference type="AlphaFoldDB" id="A0A6I0F039"/>
<organism evidence="2 3">
    <name type="scientific">Heliorestis acidaminivorans</name>
    <dbReference type="NCBI Taxonomy" id="553427"/>
    <lineage>
        <taxon>Bacteria</taxon>
        <taxon>Bacillati</taxon>
        <taxon>Bacillota</taxon>
        <taxon>Clostridia</taxon>
        <taxon>Eubacteriales</taxon>
        <taxon>Heliobacteriaceae</taxon>
        <taxon>Heliorestis</taxon>
    </lineage>
</organism>
<accession>A0A6I0F039</accession>
<dbReference type="Proteomes" id="UP000468766">
    <property type="component" value="Unassembled WGS sequence"/>
</dbReference>